<organism evidence="1 2">
    <name type="scientific">Solibacillus palustris</name>
    <dbReference type="NCBI Taxonomy" id="2908203"/>
    <lineage>
        <taxon>Bacteria</taxon>
        <taxon>Bacillati</taxon>
        <taxon>Bacillota</taxon>
        <taxon>Bacilli</taxon>
        <taxon>Bacillales</taxon>
        <taxon>Caryophanaceae</taxon>
        <taxon>Solibacillus</taxon>
    </lineage>
</organism>
<dbReference type="SUPFAM" id="SSF51182">
    <property type="entry name" value="RmlC-like cupins"/>
    <property type="match status" value="1"/>
</dbReference>
<evidence type="ECO:0000313" key="1">
    <source>
        <dbReference type="EMBL" id="MCH7322103.1"/>
    </source>
</evidence>
<proteinExistence type="predicted"/>
<evidence type="ECO:0000313" key="2">
    <source>
        <dbReference type="Proteomes" id="UP001316087"/>
    </source>
</evidence>
<dbReference type="CDD" id="cd02208">
    <property type="entry name" value="cupin_RmlC-like"/>
    <property type="match status" value="1"/>
</dbReference>
<accession>A0ABS9UDQ5</accession>
<dbReference type="InterPro" id="IPR014710">
    <property type="entry name" value="RmlC-like_jellyroll"/>
</dbReference>
<dbReference type="Gene3D" id="2.60.120.10">
    <property type="entry name" value="Jelly Rolls"/>
    <property type="match status" value="1"/>
</dbReference>
<dbReference type="Proteomes" id="UP001316087">
    <property type="component" value="Unassembled WGS sequence"/>
</dbReference>
<dbReference type="EMBL" id="JAKZFC010000002">
    <property type="protein sequence ID" value="MCH7322103.1"/>
    <property type="molecule type" value="Genomic_DNA"/>
</dbReference>
<name>A0ABS9UDQ5_9BACL</name>
<reference evidence="1 2" key="1">
    <citation type="submission" date="2022-03" db="EMBL/GenBank/DDBJ databases">
        <authorList>
            <person name="Jo J.-H."/>
            <person name="Im W.-T."/>
        </authorList>
    </citation>
    <scope>NUCLEOTIDE SEQUENCE [LARGE SCALE GENOMIC DNA]</scope>
    <source>
        <strain evidence="1 2">MA9</strain>
    </source>
</reference>
<dbReference type="InterPro" id="IPR011051">
    <property type="entry name" value="RmlC_Cupin_sf"/>
</dbReference>
<dbReference type="RefSeq" id="WP_241369143.1">
    <property type="nucleotide sequence ID" value="NZ_JAKZFC010000002.1"/>
</dbReference>
<keyword evidence="2" id="KW-1185">Reference proteome</keyword>
<comment type="caution">
    <text evidence="1">The sequence shown here is derived from an EMBL/GenBank/DDBJ whole genome shotgun (WGS) entry which is preliminary data.</text>
</comment>
<gene>
    <name evidence="1" type="ORF">LZ480_09370</name>
</gene>
<sequence>MLDLKELMKSETKFKKIWESPCKNHRVLYFQINNDDNGIEAHFHPYGEDHALILEGELTYDVSFKEQIVAKKSDIVFGWTNYVHGYHNFNDKPLHILVFATPENNLSLYNQSELPTQDNEKIRKIEKLTKAENLASNRVIFSSVPPNDFSKTLIIDLVSQKIEYTQHGMGNYDSNLYVTFKLPIQ</sequence>
<protein>
    <submittedName>
        <fullName evidence="1">Cupin domain-containing protein</fullName>
    </submittedName>
</protein>